<organism evidence="2 3">
    <name type="scientific">Marinactinospora rubrisoli</name>
    <dbReference type="NCBI Taxonomy" id="2715399"/>
    <lineage>
        <taxon>Bacteria</taxon>
        <taxon>Bacillati</taxon>
        <taxon>Actinomycetota</taxon>
        <taxon>Actinomycetes</taxon>
        <taxon>Streptosporangiales</taxon>
        <taxon>Nocardiopsidaceae</taxon>
        <taxon>Marinactinospora</taxon>
    </lineage>
</organism>
<feature type="domain" description="CYTH" evidence="1">
    <location>
        <begin position="3"/>
        <end position="187"/>
    </location>
</feature>
<protein>
    <submittedName>
        <fullName evidence="2">Class IV adenylate cyclase</fullName>
    </submittedName>
</protein>
<gene>
    <name evidence="2" type="primary">cyaB</name>
    <name evidence="2" type="ORF">ACFQRF_13755</name>
</gene>
<evidence type="ECO:0000259" key="1">
    <source>
        <dbReference type="PROSITE" id="PS51707"/>
    </source>
</evidence>
<dbReference type="Pfam" id="PF01928">
    <property type="entry name" value="CYTH"/>
    <property type="match status" value="1"/>
</dbReference>
<dbReference type="InterPro" id="IPR023577">
    <property type="entry name" value="CYTH_domain"/>
</dbReference>
<dbReference type="SUPFAM" id="SSF55154">
    <property type="entry name" value="CYTH-like phosphatases"/>
    <property type="match status" value="1"/>
</dbReference>
<dbReference type="PANTHER" id="PTHR21028">
    <property type="entry name" value="SI:CH211-156B7.4"/>
    <property type="match status" value="1"/>
</dbReference>
<dbReference type="SMART" id="SM01118">
    <property type="entry name" value="CYTH"/>
    <property type="match status" value="1"/>
</dbReference>
<dbReference type="PROSITE" id="PS51707">
    <property type="entry name" value="CYTH"/>
    <property type="match status" value="1"/>
</dbReference>
<dbReference type="RefSeq" id="WP_379871468.1">
    <property type="nucleotide sequence ID" value="NZ_JBHTBH010000006.1"/>
</dbReference>
<proteinExistence type="predicted"/>
<evidence type="ECO:0000313" key="2">
    <source>
        <dbReference type="EMBL" id="MFC7328811.1"/>
    </source>
</evidence>
<dbReference type="Proteomes" id="UP001596540">
    <property type="component" value="Unassembled WGS sequence"/>
</dbReference>
<sequence>MCTTEVERKRQLSGIETGAVAARLAALGFHGKGSFTERDTYYSRPDTDYLETAECLRVRQRDGFAEITYKPASTSATHRHEGIIAKPETNVILAGVDQAEAADQLLVAIGMIPLARVEKSRALYRHPDFEDTTISLDVITGLGVFVETEVTAADAIEAAARLERLEQQLGLTACPIVSLPYRDLVLQHASHVP</sequence>
<comment type="caution">
    <text evidence="2">The sequence shown here is derived from an EMBL/GenBank/DDBJ whole genome shotgun (WGS) entry which is preliminary data.</text>
</comment>
<name>A0ABW2KHV9_9ACTN</name>
<reference evidence="3" key="1">
    <citation type="journal article" date="2019" name="Int. J. Syst. Evol. Microbiol.">
        <title>The Global Catalogue of Microorganisms (GCM) 10K type strain sequencing project: providing services to taxonomists for standard genome sequencing and annotation.</title>
        <authorList>
            <consortium name="The Broad Institute Genomics Platform"/>
            <consortium name="The Broad Institute Genome Sequencing Center for Infectious Disease"/>
            <person name="Wu L."/>
            <person name="Ma J."/>
        </authorList>
    </citation>
    <scope>NUCLEOTIDE SEQUENCE [LARGE SCALE GENOMIC DNA]</scope>
    <source>
        <strain evidence="3">CGMCC 4.7382</strain>
    </source>
</reference>
<keyword evidence="3" id="KW-1185">Reference proteome</keyword>
<dbReference type="EMBL" id="JBHTBH010000006">
    <property type="protein sequence ID" value="MFC7328811.1"/>
    <property type="molecule type" value="Genomic_DNA"/>
</dbReference>
<dbReference type="InterPro" id="IPR033469">
    <property type="entry name" value="CYTH-like_dom_sf"/>
</dbReference>
<dbReference type="CDD" id="cd07890">
    <property type="entry name" value="CYTH-like_AC_IV-like"/>
    <property type="match status" value="1"/>
</dbReference>
<dbReference type="Gene3D" id="2.40.320.10">
    <property type="entry name" value="Hypothetical Protein Pfu-838710-001"/>
    <property type="match status" value="1"/>
</dbReference>
<dbReference type="PANTHER" id="PTHR21028:SF2">
    <property type="entry name" value="CYTH DOMAIN-CONTAINING PROTEIN"/>
    <property type="match status" value="1"/>
</dbReference>
<dbReference type="NCBIfam" id="TIGR00318">
    <property type="entry name" value="cyaB"/>
    <property type="match status" value="1"/>
</dbReference>
<dbReference type="InterPro" id="IPR008173">
    <property type="entry name" value="Adenylyl_cyclase_CyaB"/>
</dbReference>
<evidence type="ECO:0000313" key="3">
    <source>
        <dbReference type="Proteomes" id="UP001596540"/>
    </source>
</evidence>
<accession>A0ABW2KHV9</accession>